<organism evidence="1 2">
    <name type="scientific">[Myrmecia] bisecta</name>
    <dbReference type="NCBI Taxonomy" id="41462"/>
    <lineage>
        <taxon>Eukaryota</taxon>
        <taxon>Viridiplantae</taxon>
        <taxon>Chlorophyta</taxon>
        <taxon>core chlorophytes</taxon>
        <taxon>Trebouxiophyceae</taxon>
        <taxon>Trebouxiales</taxon>
        <taxon>Trebouxiaceae</taxon>
        <taxon>Myrmecia</taxon>
    </lineage>
</organism>
<evidence type="ECO:0000313" key="1">
    <source>
        <dbReference type="EMBL" id="KAK9808681.1"/>
    </source>
</evidence>
<reference evidence="1 2" key="1">
    <citation type="journal article" date="2024" name="Nat. Commun.">
        <title>Phylogenomics reveals the evolutionary origins of lichenization in chlorophyte algae.</title>
        <authorList>
            <person name="Puginier C."/>
            <person name="Libourel C."/>
            <person name="Otte J."/>
            <person name="Skaloud P."/>
            <person name="Haon M."/>
            <person name="Grisel S."/>
            <person name="Petersen M."/>
            <person name="Berrin J.G."/>
            <person name="Delaux P.M."/>
            <person name="Dal Grande F."/>
            <person name="Keller J."/>
        </authorList>
    </citation>
    <scope>NUCLEOTIDE SEQUENCE [LARGE SCALE GENOMIC DNA]</scope>
    <source>
        <strain evidence="1 2">SAG 2043</strain>
    </source>
</reference>
<dbReference type="PANTHER" id="PTHR33099">
    <property type="entry name" value="FE2OG DIOXYGENASE DOMAIN-CONTAINING PROTEIN"/>
    <property type="match status" value="1"/>
</dbReference>
<keyword evidence="2" id="KW-1185">Reference proteome</keyword>
<dbReference type="EMBL" id="JALJOR010000011">
    <property type="protein sequence ID" value="KAK9808681.1"/>
    <property type="molecule type" value="Genomic_DNA"/>
</dbReference>
<dbReference type="Proteomes" id="UP001489004">
    <property type="component" value="Unassembled WGS sequence"/>
</dbReference>
<evidence type="ECO:0000313" key="2">
    <source>
        <dbReference type="Proteomes" id="UP001489004"/>
    </source>
</evidence>
<gene>
    <name evidence="1" type="ORF">WJX72_001844</name>
</gene>
<dbReference type="AlphaFoldDB" id="A0AAW1PJJ3"/>
<accession>A0AAW1PJJ3</accession>
<name>A0AAW1PJJ3_9CHLO</name>
<sequence>MGRSGTDSSSSAAELQDVQSALRAPFGRRDQTIVDTAVRNTWQLDPANFQLTDAGWPAYVQQAVKRCCGGLGVSKPSAVQPQLYKLLLYEAGGFFAPHRDTEKERF</sequence>
<comment type="caution">
    <text evidence="1">The sequence shown here is derived from an EMBL/GenBank/DDBJ whole genome shotgun (WGS) entry which is preliminary data.</text>
</comment>
<dbReference type="PANTHER" id="PTHR33099:SF7">
    <property type="entry name" value="MYND-TYPE DOMAIN-CONTAINING PROTEIN"/>
    <property type="match status" value="1"/>
</dbReference>
<proteinExistence type="predicted"/>
<protein>
    <submittedName>
        <fullName evidence="1">Uncharacterized protein</fullName>
    </submittedName>
</protein>